<dbReference type="PANTHER" id="PTHR32361">
    <property type="entry name" value="FERRIC/CUPRIC REDUCTASE TRANSMEMBRANE COMPONENT"/>
    <property type="match status" value="1"/>
</dbReference>
<dbReference type="CDD" id="cd06186">
    <property type="entry name" value="NOX_Duox_like_FAD_NADP"/>
    <property type="match status" value="1"/>
</dbReference>
<evidence type="ECO:0000256" key="10">
    <source>
        <dbReference type="ARBA" id="ARBA00023065"/>
    </source>
</evidence>
<feature type="transmembrane region" description="Helical" evidence="14">
    <location>
        <begin position="266"/>
        <end position="283"/>
    </location>
</feature>
<evidence type="ECO:0000256" key="12">
    <source>
        <dbReference type="ARBA" id="ARBA00048483"/>
    </source>
</evidence>
<dbReference type="Proteomes" id="UP000663888">
    <property type="component" value="Unassembled WGS sequence"/>
</dbReference>
<dbReference type="Pfam" id="PF08030">
    <property type="entry name" value="NAD_binding_6"/>
    <property type="match status" value="1"/>
</dbReference>
<keyword evidence="5" id="KW-1003">Cell membrane</keyword>
<dbReference type="GO" id="GO:0006879">
    <property type="term" value="P:intracellular iron ion homeostasis"/>
    <property type="evidence" value="ECO:0007669"/>
    <property type="project" value="TreeGrafter"/>
</dbReference>
<comment type="similarity">
    <text evidence="2">Belongs to the ferric reductase (FRE) family.</text>
</comment>
<dbReference type="InterPro" id="IPR013130">
    <property type="entry name" value="Fe3_Rdtase_TM_dom"/>
</dbReference>
<evidence type="ECO:0000313" key="16">
    <source>
        <dbReference type="EMBL" id="CAE6503102.1"/>
    </source>
</evidence>
<dbReference type="PROSITE" id="PS51384">
    <property type="entry name" value="FAD_FR"/>
    <property type="match status" value="1"/>
</dbReference>
<evidence type="ECO:0000256" key="8">
    <source>
        <dbReference type="ARBA" id="ARBA00022989"/>
    </source>
</evidence>
<dbReference type="InterPro" id="IPR013121">
    <property type="entry name" value="Fe_red_NAD-bd_6"/>
</dbReference>
<keyword evidence="11 14" id="KW-0472">Membrane</keyword>
<organism evidence="16 17">
    <name type="scientific">Rhizoctonia solani</name>
    <dbReference type="NCBI Taxonomy" id="456999"/>
    <lineage>
        <taxon>Eukaryota</taxon>
        <taxon>Fungi</taxon>
        <taxon>Dikarya</taxon>
        <taxon>Basidiomycota</taxon>
        <taxon>Agaricomycotina</taxon>
        <taxon>Agaricomycetes</taxon>
        <taxon>Cantharellales</taxon>
        <taxon>Ceratobasidiaceae</taxon>
        <taxon>Rhizoctonia</taxon>
    </lineage>
</organism>
<keyword evidence="4" id="KW-0813">Transport</keyword>
<feature type="transmembrane region" description="Helical" evidence="14">
    <location>
        <begin position="206"/>
        <end position="226"/>
    </location>
</feature>
<dbReference type="GO" id="GO:0005886">
    <property type="term" value="C:plasma membrane"/>
    <property type="evidence" value="ECO:0007669"/>
    <property type="project" value="UniProtKB-SubCell"/>
</dbReference>
<dbReference type="AlphaFoldDB" id="A0A8H3CWX0"/>
<keyword evidence="8 14" id="KW-1133">Transmembrane helix</keyword>
<protein>
    <recommendedName>
        <fullName evidence="3">ferric-chelate reductase (NADPH)</fullName>
        <ecNumber evidence="3">1.16.1.9</ecNumber>
    </recommendedName>
</protein>
<dbReference type="InterPro" id="IPR051410">
    <property type="entry name" value="Ferric/Cupric_Reductase"/>
</dbReference>
<reference evidence="16" key="1">
    <citation type="submission" date="2021-01" db="EMBL/GenBank/DDBJ databases">
        <authorList>
            <person name="Kaushik A."/>
        </authorList>
    </citation>
    <scope>NUCLEOTIDE SEQUENCE</scope>
    <source>
        <strain evidence="16">AG4-R118</strain>
    </source>
</reference>
<dbReference type="SUPFAM" id="SSF63380">
    <property type="entry name" value="Riboflavin synthase domain-like"/>
    <property type="match status" value="1"/>
</dbReference>
<feature type="region of interest" description="Disordered" evidence="13">
    <location>
        <begin position="70"/>
        <end position="105"/>
    </location>
</feature>
<proteinExistence type="inferred from homology"/>
<dbReference type="SFLD" id="SFLDS00052">
    <property type="entry name" value="Ferric_Reductase_Domain"/>
    <property type="match status" value="1"/>
</dbReference>
<dbReference type="GO" id="GO:0015677">
    <property type="term" value="P:copper ion import"/>
    <property type="evidence" value="ECO:0007669"/>
    <property type="project" value="TreeGrafter"/>
</dbReference>
<evidence type="ECO:0000256" key="2">
    <source>
        <dbReference type="ARBA" id="ARBA00006278"/>
    </source>
</evidence>
<feature type="compositionally biased region" description="Basic and acidic residues" evidence="13">
    <location>
        <begin position="70"/>
        <end position="88"/>
    </location>
</feature>
<dbReference type="Gene3D" id="3.40.50.80">
    <property type="entry name" value="Nucleotide-binding domain of ferredoxin-NADP reductase (FNR) module"/>
    <property type="match status" value="1"/>
</dbReference>
<dbReference type="InterPro" id="IPR039261">
    <property type="entry name" value="FNR_nucleotide-bd"/>
</dbReference>
<dbReference type="SFLD" id="SFLDG01168">
    <property type="entry name" value="Ferric_reductase_subgroup_(FRE"/>
    <property type="match status" value="1"/>
</dbReference>
<feature type="domain" description="FAD-binding FR-type" evidence="15">
    <location>
        <begin position="331"/>
        <end position="451"/>
    </location>
</feature>
<evidence type="ECO:0000259" key="15">
    <source>
        <dbReference type="PROSITE" id="PS51384"/>
    </source>
</evidence>
<dbReference type="EMBL" id="CAJMWX010001717">
    <property type="protein sequence ID" value="CAE6503102.1"/>
    <property type="molecule type" value="Genomic_DNA"/>
</dbReference>
<accession>A0A8H3CWX0</accession>
<keyword evidence="10" id="KW-0406">Ion transport</keyword>
<evidence type="ECO:0000256" key="6">
    <source>
        <dbReference type="ARBA" id="ARBA00022692"/>
    </source>
</evidence>
<dbReference type="InterPro" id="IPR017927">
    <property type="entry name" value="FAD-bd_FR_type"/>
</dbReference>
<gene>
    <name evidence="16" type="ORF">RDB_LOCUS156100</name>
</gene>
<dbReference type="GO" id="GO:0006826">
    <property type="term" value="P:iron ion transport"/>
    <property type="evidence" value="ECO:0007669"/>
    <property type="project" value="UniProtKB-ARBA"/>
</dbReference>
<evidence type="ECO:0000256" key="9">
    <source>
        <dbReference type="ARBA" id="ARBA00023002"/>
    </source>
</evidence>
<feature type="transmembrane region" description="Helical" evidence="14">
    <location>
        <begin position="295"/>
        <end position="312"/>
    </location>
</feature>
<keyword evidence="6 14" id="KW-0812">Transmembrane</keyword>
<evidence type="ECO:0000256" key="11">
    <source>
        <dbReference type="ARBA" id="ARBA00023136"/>
    </source>
</evidence>
<evidence type="ECO:0000256" key="7">
    <source>
        <dbReference type="ARBA" id="ARBA00022982"/>
    </source>
</evidence>
<dbReference type="Pfam" id="PF08022">
    <property type="entry name" value="FAD_binding_8"/>
    <property type="match status" value="1"/>
</dbReference>
<evidence type="ECO:0000256" key="1">
    <source>
        <dbReference type="ARBA" id="ARBA00004651"/>
    </source>
</evidence>
<comment type="catalytic activity">
    <reaction evidence="12">
        <text>2 a Fe(II)-siderophore + NADP(+) + H(+) = 2 a Fe(III)-siderophore + NADPH</text>
        <dbReference type="Rhea" id="RHEA:28795"/>
        <dbReference type="Rhea" id="RHEA-COMP:11342"/>
        <dbReference type="Rhea" id="RHEA-COMP:11344"/>
        <dbReference type="ChEBI" id="CHEBI:15378"/>
        <dbReference type="ChEBI" id="CHEBI:29033"/>
        <dbReference type="ChEBI" id="CHEBI:29034"/>
        <dbReference type="ChEBI" id="CHEBI:57783"/>
        <dbReference type="ChEBI" id="CHEBI:58349"/>
        <dbReference type="EC" id="1.16.1.9"/>
    </reaction>
</comment>
<evidence type="ECO:0000256" key="14">
    <source>
        <dbReference type="SAM" id="Phobius"/>
    </source>
</evidence>
<dbReference type="Pfam" id="PF01794">
    <property type="entry name" value="Ferric_reduct"/>
    <property type="match status" value="1"/>
</dbReference>
<evidence type="ECO:0000256" key="4">
    <source>
        <dbReference type="ARBA" id="ARBA00022448"/>
    </source>
</evidence>
<dbReference type="GO" id="GO:0052851">
    <property type="term" value="F:ferric-chelate reductase (NADPH) activity"/>
    <property type="evidence" value="ECO:0007669"/>
    <property type="project" value="UniProtKB-EC"/>
</dbReference>
<comment type="caution">
    <text evidence="16">The sequence shown here is derived from an EMBL/GenBank/DDBJ whole genome shotgun (WGS) entry which is preliminary data.</text>
</comment>
<evidence type="ECO:0000256" key="3">
    <source>
        <dbReference type="ARBA" id="ARBA00012668"/>
    </source>
</evidence>
<keyword evidence="9" id="KW-0560">Oxidoreductase</keyword>
<evidence type="ECO:0000256" key="13">
    <source>
        <dbReference type="SAM" id="MobiDB-lite"/>
    </source>
</evidence>
<sequence length="649" mass="70600">MASGSPSGSFGPQSGITSDDLVFYIDMGLVGVLGLVTLIYLPRTIARYAHKSGRVEGWILRQGKRIDQYPHKQRALKSEASIREKEATSSRVGHQYPPDRSNPAELSAPAISSTTHVGSTPTIRARLIASNTTQNSGSPPARIPTLRSFVPSVGNLLDYHLIGYSIRQLLVLSAYLAIICVAMFYQSNPKTNTNRAGFVVMSQMPIAFAFGTKNSVITILTGISYEQLNFVHRWIGQLMFLASLFHFVGKLVTFTALGIISPAVKSHTWGVVAFSALSLLAVGSHPWFRARVYGLFFYSHIIGMITFMIGMWKHQPEVAPPYVAACIALYATDQVVRLAKSRLRKAILTPVPELGSTHIYVPRLDKGWVAGQHVRIRVLSFGVGLFGWAECHPFTIANSPSDVPEGLTLVCKRAGDWTSALYRMANTKSNSEEHRSAYVLIEGPYGKFEHFGRASRCVERCLTPLVPFLGGPGNALFASFSGVMLVLGGSGITFGTSVLEDIIAKKASGAARAMCINFVWAVQHPSAADPYLSTFAEIVQRAADIPDLRVSVSVFYTRGTDNAYSLRTRLPPNIQIKSGRPDLQDELSSVLDRTQHAISMHQSSKNGVILAACGPGQLVSSVYAAKANASPEAQRLVGGLELHTETFGW</sequence>
<evidence type="ECO:0000256" key="5">
    <source>
        <dbReference type="ARBA" id="ARBA00022475"/>
    </source>
</evidence>
<name>A0A8H3CWX0_9AGAM</name>
<dbReference type="InterPro" id="IPR017938">
    <property type="entry name" value="Riboflavin_synthase-like_b-brl"/>
</dbReference>
<comment type="subcellular location">
    <subcellularLocation>
        <location evidence="1">Cell membrane</location>
        <topology evidence="1">Multi-pass membrane protein</topology>
    </subcellularLocation>
</comment>
<feature type="transmembrane region" description="Helical" evidence="14">
    <location>
        <begin position="238"/>
        <end position="260"/>
    </location>
</feature>
<dbReference type="InterPro" id="IPR013112">
    <property type="entry name" value="FAD-bd_8"/>
</dbReference>
<keyword evidence="7" id="KW-0249">Electron transport</keyword>
<feature type="transmembrane region" description="Helical" evidence="14">
    <location>
        <begin position="21"/>
        <end position="41"/>
    </location>
</feature>
<dbReference type="EC" id="1.16.1.9" evidence="3"/>
<evidence type="ECO:0000313" key="17">
    <source>
        <dbReference type="Proteomes" id="UP000663888"/>
    </source>
</evidence>
<feature type="transmembrane region" description="Helical" evidence="14">
    <location>
        <begin position="169"/>
        <end position="186"/>
    </location>
</feature>